<evidence type="ECO:0000256" key="2">
    <source>
        <dbReference type="ARBA" id="ARBA00022679"/>
    </source>
</evidence>
<dbReference type="AlphaFoldDB" id="A0A1F4WHH5"/>
<organism evidence="4 5">
    <name type="scientific">candidate division WWE3 bacterium RIFOXYC1_FULL_39_7</name>
    <dbReference type="NCBI Taxonomy" id="1802643"/>
    <lineage>
        <taxon>Bacteria</taxon>
        <taxon>Katanobacteria</taxon>
    </lineage>
</organism>
<dbReference type="CDD" id="cd18082">
    <property type="entry name" value="SpoU-like_family"/>
    <property type="match status" value="1"/>
</dbReference>
<comment type="caution">
    <text evidence="4">The sequence shown here is derived from an EMBL/GenBank/DDBJ whole genome shotgun (WGS) entry which is preliminary data.</text>
</comment>
<dbReference type="PANTHER" id="PTHR43191:SF2">
    <property type="entry name" value="RRNA METHYLTRANSFERASE 3, MITOCHONDRIAL"/>
    <property type="match status" value="1"/>
</dbReference>
<reference evidence="4 5" key="1">
    <citation type="journal article" date="2016" name="Nat. Commun.">
        <title>Thousands of microbial genomes shed light on interconnected biogeochemical processes in an aquifer system.</title>
        <authorList>
            <person name="Anantharaman K."/>
            <person name="Brown C.T."/>
            <person name="Hug L.A."/>
            <person name="Sharon I."/>
            <person name="Castelle C.J."/>
            <person name="Probst A.J."/>
            <person name="Thomas B.C."/>
            <person name="Singh A."/>
            <person name="Wilkins M.J."/>
            <person name="Karaoz U."/>
            <person name="Brodie E.L."/>
            <person name="Williams K.H."/>
            <person name="Hubbard S.S."/>
            <person name="Banfield J.F."/>
        </authorList>
    </citation>
    <scope>NUCLEOTIDE SEQUENCE [LARGE SCALE GENOMIC DNA]</scope>
</reference>
<dbReference type="PANTHER" id="PTHR43191">
    <property type="entry name" value="RRNA METHYLTRANSFERASE 3"/>
    <property type="match status" value="1"/>
</dbReference>
<dbReference type="Pfam" id="PF00588">
    <property type="entry name" value="SpoU_methylase"/>
    <property type="match status" value="1"/>
</dbReference>
<evidence type="ECO:0000259" key="3">
    <source>
        <dbReference type="Pfam" id="PF00588"/>
    </source>
</evidence>
<feature type="domain" description="tRNA/rRNA methyltransferase SpoU type" evidence="3">
    <location>
        <begin position="95"/>
        <end position="230"/>
    </location>
</feature>
<dbReference type="Gene3D" id="3.40.1280.10">
    <property type="match status" value="1"/>
</dbReference>
<dbReference type="Proteomes" id="UP000179113">
    <property type="component" value="Unassembled WGS sequence"/>
</dbReference>
<dbReference type="GO" id="GO:0032259">
    <property type="term" value="P:methylation"/>
    <property type="evidence" value="ECO:0007669"/>
    <property type="project" value="UniProtKB-KW"/>
</dbReference>
<dbReference type="InterPro" id="IPR001537">
    <property type="entry name" value="SpoU_MeTrfase"/>
</dbReference>
<accession>A0A1F4WHH5</accession>
<sequence>MLKTYNKKSDISYSIGVAPTIELLEHRPEEVMKVLINPKGSQNTGLEKIIKLCAELNTPVEENQKLIEKLSQSENTYALASFRKYSTELNRTGNHVVLVNPSDMGNIGTICRTMLAFDFTELAIIKPAVDFFDPKVVRASMGAIFSLNFEYFDSFEDYQKKFGHNIYTFIGDGKTQLDKVTFNKPYSLVFGNEGEGLTKDYKELGESVRIPQSSKVDSFNLSIAVGISLYEAWRN</sequence>
<dbReference type="GO" id="GO:0008173">
    <property type="term" value="F:RNA methyltransferase activity"/>
    <property type="evidence" value="ECO:0007669"/>
    <property type="project" value="InterPro"/>
</dbReference>
<evidence type="ECO:0000256" key="1">
    <source>
        <dbReference type="ARBA" id="ARBA00022603"/>
    </source>
</evidence>
<keyword evidence="2" id="KW-0808">Transferase</keyword>
<evidence type="ECO:0000313" key="4">
    <source>
        <dbReference type="EMBL" id="OGC68829.1"/>
    </source>
</evidence>
<dbReference type="InterPro" id="IPR051259">
    <property type="entry name" value="rRNA_Methyltransferase"/>
</dbReference>
<dbReference type="InterPro" id="IPR029028">
    <property type="entry name" value="Alpha/beta_knot_MTases"/>
</dbReference>
<name>A0A1F4WHH5_UNCKA</name>
<dbReference type="GO" id="GO:0006396">
    <property type="term" value="P:RNA processing"/>
    <property type="evidence" value="ECO:0007669"/>
    <property type="project" value="InterPro"/>
</dbReference>
<dbReference type="EMBL" id="MEWA01000031">
    <property type="protein sequence ID" value="OGC68829.1"/>
    <property type="molecule type" value="Genomic_DNA"/>
</dbReference>
<proteinExistence type="predicted"/>
<keyword evidence="1" id="KW-0489">Methyltransferase</keyword>
<evidence type="ECO:0000313" key="5">
    <source>
        <dbReference type="Proteomes" id="UP000179113"/>
    </source>
</evidence>
<gene>
    <name evidence="4" type="ORF">A2415_02695</name>
</gene>
<dbReference type="InterPro" id="IPR029026">
    <property type="entry name" value="tRNA_m1G_MTases_N"/>
</dbReference>
<protein>
    <recommendedName>
        <fullName evidence="3">tRNA/rRNA methyltransferase SpoU type domain-containing protein</fullName>
    </recommendedName>
</protein>
<dbReference type="SUPFAM" id="SSF75217">
    <property type="entry name" value="alpha/beta knot"/>
    <property type="match status" value="1"/>
</dbReference>
<dbReference type="GO" id="GO:0003723">
    <property type="term" value="F:RNA binding"/>
    <property type="evidence" value="ECO:0007669"/>
    <property type="project" value="InterPro"/>
</dbReference>